<gene>
    <name evidence="3" type="ORF">AABB24_003304</name>
</gene>
<dbReference type="PANTHER" id="PTHR37189">
    <property type="entry name" value="CONCANAVALIN A-LIKE LECTIN/GLUCANASE DOMAIN-CONTAINING PROTEIN-RELATED"/>
    <property type="match status" value="1"/>
</dbReference>
<dbReference type="PANTHER" id="PTHR37189:SF4">
    <property type="entry name" value="TRANSMEMBRANE PROTEIN"/>
    <property type="match status" value="1"/>
</dbReference>
<feature type="transmembrane region" description="Helical" evidence="2">
    <location>
        <begin position="146"/>
        <end position="172"/>
    </location>
</feature>
<name>A0ABD2VAW6_9SOLN</name>
<keyword evidence="2" id="KW-0812">Transmembrane</keyword>
<evidence type="ECO:0000256" key="2">
    <source>
        <dbReference type="SAM" id="Phobius"/>
    </source>
</evidence>
<dbReference type="Proteomes" id="UP001627284">
    <property type="component" value="Unassembled WGS sequence"/>
</dbReference>
<evidence type="ECO:0000313" key="3">
    <source>
        <dbReference type="EMBL" id="KAL3376818.1"/>
    </source>
</evidence>
<reference evidence="3 4" key="1">
    <citation type="submission" date="2024-05" db="EMBL/GenBank/DDBJ databases">
        <title>De novo assembly of an allotetraploid wild potato.</title>
        <authorList>
            <person name="Hosaka A.J."/>
        </authorList>
    </citation>
    <scope>NUCLEOTIDE SEQUENCE [LARGE SCALE GENOMIC DNA]</scope>
    <source>
        <tissue evidence="3">Young leaves</tissue>
    </source>
</reference>
<evidence type="ECO:0000313" key="4">
    <source>
        <dbReference type="Proteomes" id="UP001627284"/>
    </source>
</evidence>
<feature type="transmembrane region" description="Helical" evidence="2">
    <location>
        <begin position="20"/>
        <end position="39"/>
    </location>
</feature>
<feature type="region of interest" description="Disordered" evidence="1">
    <location>
        <begin position="73"/>
        <end position="95"/>
    </location>
</feature>
<evidence type="ECO:0000256" key="1">
    <source>
        <dbReference type="SAM" id="MobiDB-lite"/>
    </source>
</evidence>
<dbReference type="EMBL" id="JBJKTR010000002">
    <property type="protein sequence ID" value="KAL3376818.1"/>
    <property type="molecule type" value="Genomic_DNA"/>
</dbReference>
<accession>A0ABD2VAW6</accession>
<comment type="caution">
    <text evidence="3">The sequence shown here is derived from an EMBL/GenBank/DDBJ whole genome shotgun (WGS) entry which is preliminary data.</text>
</comment>
<protein>
    <recommendedName>
        <fullName evidence="5">Transmembrane protein</fullName>
    </recommendedName>
</protein>
<keyword evidence="2" id="KW-0472">Membrane</keyword>
<organism evidence="3 4">
    <name type="scientific">Solanum stoloniferum</name>
    <dbReference type="NCBI Taxonomy" id="62892"/>
    <lineage>
        <taxon>Eukaryota</taxon>
        <taxon>Viridiplantae</taxon>
        <taxon>Streptophyta</taxon>
        <taxon>Embryophyta</taxon>
        <taxon>Tracheophyta</taxon>
        <taxon>Spermatophyta</taxon>
        <taxon>Magnoliopsida</taxon>
        <taxon>eudicotyledons</taxon>
        <taxon>Gunneridae</taxon>
        <taxon>Pentapetalae</taxon>
        <taxon>asterids</taxon>
        <taxon>lamiids</taxon>
        <taxon>Solanales</taxon>
        <taxon>Solanaceae</taxon>
        <taxon>Solanoideae</taxon>
        <taxon>Solaneae</taxon>
        <taxon>Solanum</taxon>
    </lineage>
</organism>
<keyword evidence="4" id="KW-1185">Reference proteome</keyword>
<proteinExistence type="predicted"/>
<keyword evidence="2" id="KW-1133">Transmembrane helix</keyword>
<sequence>MCYLPHCIYIKLNSPPYNNSISHLLLPLFFFLSFNYSSIIFTMRQNLQIVVLTFIVIVLSSLQSNCRELRPAEHGLTTTENQNSDSTTTTTNDEVPEMMSFFGGNDGRRNTQPPVAKPIAENVTWIGGERGGMAVHHNSRDHVRDVLLISSLVCGATGVVLLAVSVFVCVVLRFRKEKSVEKGKETTSLATPVDNVVLAQKGT</sequence>
<evidence type="ECO:0008006" key="5">
    <source>
        <dbReference type="Google" id="ProtNLM"/>
    </source>
</evidence>
<dbReference type="AlphaFoldDB" id="A0ABD2VAW6"/>
<feature type="compositionally biased region" description="Low complexity" evidence="1">
    <location>
        <begin position="77"/>
        <end position="93"/>
    </location>
</feature>